<dbReference type="PANTHER" id="PTHR34491:SF156">
    <property type="entry name" value="KINESIN MOTOR DOMAIN-CONTAINING PROTEIN"/>
    <property type="match status" value="1"/>
</dbReference>
<evidence type="ECO:0000313" key="4">
    <source>
        <dbReference type="Proteomes" id="UP000276407"/>
    </source>
</evidence>
<dbReference type="PANTHER" id="PTHR34491">
    <property type="entry name" value="A-TYPE INCLUSION PROTEIN, PUTATIVE-RELATED"/>
    <property type="match status" value="1"/>
</dbReference>
<dbReference type="GO" id="GO:0016539">
    <property type="term" value="P:intein-mediated protein splicing"/>
    <property type="evidence" value="ECO:0007669"/>
    <property type="project" value="InterPro"/>
</dbReference>
<keyword evidence="1" id="KW-0175">Coiled coil</keyword>
<dbReference type="InterPro" id="IPR030934">
    <property type="entry name" value="Intein_C"/>
</dbReference>
<proteinExistence type="predicted"/>
<organism evidence="3 4">
    <name type="scientific">Leptospira kmetyi</name>
    <dbReference type="NCBI Taxonomy" id="408139"/>
    <lineage>
        <taxon>Bacteria</taxon>
        <taxon>Pseudomonadati</taxon>
        <taxon>Spirochaetota</taxon>
        <taxon>Spirochaetia</taxon>
        <taxon>Leptospirales</taxon>
        <taxon>Leptospiraceae</taxon>
        <taxon>Leptospira</taxon>
    </lineage>
</organism>
<feature type="coiled-coil region" evidence="1">
    <location>
        <begin position="659"/>
        <end position="689"/>
    </location>
</feature>
<dbReference type="KEGG" id="lkm:EFP84_13540"/>
<dbReference type="EMBL" id="CP033614">
    <property type="protein sequence ID" value="AYV56428.1"/>
    <property type="molecule type" value="Genomic_DNA"/>
</dbReference>
<dbReference type="SMART" id="SM00306">
    <property type="entry name" value="HintN"/>
    <property type="match status" value="1"/>
</dbReference>
<feature type="coiled-coil region" evidence="1">
    <location>
        <begin position="865"/>
        <end position="892"/>
    </location>
</feature>
<dbReference type="InterPro" id="IPR036844">
    <property type="entry name" value="Hint_dom_sf"/>
</dbReference>
<dbReference type="Pfam" id="PF07591">
    <property type="entry name" value="PT-HINT"/>
    <property type="match status" value="1"/>
</dbReference>
<evidence type="ECO:0000256" key="1">
    <source>
        <dbReference type="SAM" id="Coils"/>
    </source>
</evidence>
<evidence type="ECO:0000313" key="3">
    <source>
        <dbReference type="EMBL" id="AYV56428.1"/>
    </source>
</evidence>
<dbReference type="PROSITE" id="PS50817">
    <property type="entry name" value="INTEIN_N_TER"/>
    <property type="match status" value="1"/>
</dbReference>
<dbReference type="PROSITE" id="PS50818">
    <property type="entry name" value="INTEIN_C_TER"/>
    <property type="match status" value="1"/>
</dbReference>
<dbReference type="CDD" id="cd00081">
    <property type="entry name" value="Hint"/>
    <property type="match status" value="1"/>
</dbReference>
<feature type="domain" description="Hint" evidence="2">
    <location>
        <begin position="3841"/>
        <end position="3936"/>
    </location>
</feature>
<feature type="coiled-coil region" evidence="1">
    <location>
        <begin position="557"/>
        <end position="584"/>
    </location>
</feature>
<feature type="coiled-coil region" evidence="1">
    <location>
        <begin position="2458"/>
        <end position="2485"/>
    </location>
</feature>
<protein>
    <recommendedName>
        <fullName evidence="2">Hint domain-containing protein</fullName>
    </recommendedName>
</protein>
<dbReference type="Proteomes" id="UP000276407">
    <property type="component" value="Chromosome 1"/>
</dbReference>
<dbReference type="NCBIfam" id="TIGR01445">
    <property type="entry name" value="intein_Nterm"/>
    <property type="match status" value="1"/>
</dbReference>
<gene>
    <name evidence="3" type="ORF">EFP84_13540</name>
</gene>
<dbReference type="RefSeq" id="WP_123179814.1">
    <property type="nucleotide sequence ID" value="NZ_CP033614.1"/>
</dbReference>
<name>A0AAD0UUG6_9LEPT</name>
<dbReference type="InterPro" id="IPR006141">
    <property type="entry name" value="Intein_N"/>
</dbReference>
<accession>A0AAD0UUG6</accession>
<dbReference type="InterPro" id="IPR003587">
    <property type="entry name" value="Hint_dom_N"/>
</dbReference>
<feature type="coiled-coil region" evidence="1">
    <location>
        <begin position="721"/>
        <end position="755"/>
    </location>
</feature>
<evidence type="ECO:0000259" key="2">
    <source>
        <dbReference type="SMART" id="SM00306"/>
    </source>
</evidence>
<reference evidence="3 4" key="1">
    <citation type="submission" date="2018-11" db="EMBL/GenBank/DDBJ databases">
        <title>Complete genome sequence of Leptospira kmetyi isolate LS 001/16 from soil sample associated with a leptospirosis patient in Kelantan.</title>
        <authorList>
            <person name="Muhammad Yusoff F."/>
            <person name="Muhammad Yusoff S."/>
            <person name="Ahmad M.N."/>
            <person name="Yusof N.Y."/>
            <person name="Aziah I."/>
        </authorList>
    </citation>
    <scope>NUCLEOTIDE SEQUENCE [LARGE SCALE GENOMIC DNA]</scope>
    <source>
        <strain evidence="3 4">LS 001/16</strain>
    </source>
</reference>
<dbReference type="NCBIfam" id="TIGR01443">
    <property type="entry name" value="intein_Cterm"/>
    <property type="match status" value="1"/>
</dbReference>
<dbReference type="Gene3D" id="2.170.16.10">
    <property type="entry name" value="Hedgehog/Intein (Hint) domain"/>
    <property type="match status" value="1"/>
</dbReference>
<sequence>MKNSVSKLYSAIFSTTSFFTEFSLNRSKEFRRTWDNPRKRRKLLKRFRSFFTKAIKSILLLFLIFDFSLAPLMAQPTLFRDLWKNGSDGKLERQYQNAENSTTEADWDKSLKRGKDLLKADWEARADEEIDRELAKNGKTNDATAKADLENEKQLNLQQWETEVQSEIDSRKGEWKARIASSSLTDLISNLDRETLRQAVLGAENASKTGTNATEKVQLFDQSLNGVLGAFRANWEDQLDTRIGGLAGALTFQSAAEFNSFQKALGAVKNYFISEYYYEESSIVAGYRAGFVARENQNDDLSGQIAQETDPSKLALLLIDRAKRSIDQNFAGVVPQNGTVINQPNLTVEGADQFQTQALKALEDGQKQWQSAIDDLLLGKLRFDRQSELERKNGEAEWTDAYGKLLKAREDWSLVVKAQIQKGLEAWDTSENNLQQNKQAALAELDRTLATGKEQWQAHVRGVESVVSGGADTLTTIESNKQFFQEALSRAQQPNSGYNSTIIAEYSTQLTYWTNLEGRVRTLVANAQNSLHDTDVRGTGVGQGLLYDAGGADKYIYTSTELELRIAQAELKVLQDKRDRAQSVYDYAVQNVAQKTQEQLAADLATMKTDFQAKEQAYLNLLKELNGGGTGTSYSTPGMDSNSTASAAVDGAVAGANLLSDLEAANKLMEEKRKALETARANMETSRASYDSVVKMQVLINNPQLLGQIGQLSSDGEKAENTGLRSDIANANRELEEKREVLRQQEQKMYELTYEKANALRTQTFYNQTLQQVLAFEALKDNKAKIEGIIGGTGTLNDKIDSLLSGDNLVTVYGNDLALQIRNNLTQLKTQLVDLDTPVMNSATGFDAQATGIKNAADQFPTIDYAQKKQDLTNYLNQMVAARNNLANINNLDTSYLAIDRLDQGIDYLESLLANWDDVADGMTDGLDAIRTSSGDYLTYSASHAADKGTLSYSNQMLSFSGQLQNGVNGVGQFQSYLAEIGQTKQFLDTALLDSIQRGGVLVETTLTGGDRTLAQQFFANIKSGADQNGKTLQNSFTSVNESFNGLGASLGTFGESLKGFRNSLETRNGKVSQVSAALLSLYESLESEFQGRKAQLEFLLDQNGSETSLTQIQKNLENTRNLEGAKINEIAMEKLIDYLKDLPASERNIDSIYLKVLKDSDARLADLKLGPNELEDRKATELVLAFIKNQNSALARSLASPDYDDFIESLETQLGSATQIRSFYEGGGTLTDTQRNDIRENGTAEQRRTLNEYYSFGSTFFFGQEAVSKVATMDATVQGFGSFANSVRTGQVLSTLRDDYFKAQENKTNGLLKELQTLIPGFNDLTASALYQDSFVIGDQTDHDTAEEDRRKNLLQELLSGLNTNESLLTGLGDLDVLRAYYGDATAVKIYGETLNLSSELEGKKADYASVIGNIGPVLDSATYPAEDLLNYLSPSLNTYYNGQYAPYSELLDMKNYTDPTTSLQPFASIDFSGIEPYLASLQSNLGLWDAKKAALQNNKDTFINLKTALGTLTPDTPEYEAKLSEVTNALVAMNNSYTELKGYFSIVASDTIQLSVRSQSILKDIKTSVGAPSDKIIIDMTTLSSLPIDMQNAYYTDPSSFYVAGVTATDSLGQAVHWETTLLRSGSGTLEKQEGFNQATTARPSSAGLFLNQLAASKADLDATNTKITNFKNGLENRIQVFMNQGSQNQISRETLAVTVENLRNFFLEKQYNGEEINPAILEALENAGVFTDEIEKLNYYKNIPVADRTETKLNASLTDAKSYTTALGDAEKLFQSLRSTIGSIEQTGKPLSLSIDQINDSLKKYEDLKTKLDGKAFALDSNIVSGMESLKEFSWENHKSTLVQAFLTRTGDSFNVNQFLNEIKSGKYVLPGSNGTTVQKDAKFLGKDLTAAQLAELTEQLDYYADQSTIQNVSLASGLDAFLSTQDPTLKAELQQKAVSVGYQRILASLNQGVFSDVSSLPAGLTNFAIISNYNAFLASKTNWNANNAADRDAARSEYLLRVGGDHGEAAVLSDYLSNYSSRNSSYYLPDFLKEAEVLQSYYSRQATDNLQPDDLASLTTWLQNKKYEPSLVQALNKAVRMDTILSNYSGEDTTEYLNYSNSKLAGGLSDAEKEGFFLNQSGAYNPFGNLNPASEIQTNQLLRDFQFRTGFKELADTFDTDGLRLAKAKAQAQRDENTVKYSYDLVKGNIIVESYLSYLNIGPKGQLEPSQDTQITNRLRELEFQAEHRLGGFMNLVEGYKSFAFDPDKEDQNPSIRRALEDFSTSGYTVRDEVYTKDGSGNYTFMAGINNLKGIIDNYVDNNLPGRSANEDPYSESGSAKGSMSGSASAIIDAGKSIGIITNINNTLQGLTGDNLTNKLAEQLKTVKDNFLAAENAFEDAQTQLNQQKLNVDNAQSSYTAKQSQVTAAYGAFNAAQANLSNLSAVYDYAVLANYTQHQSDANADSTVTVGKPIDLAKQRLDAANDAVNAKLKEVQDLQTRVNNQTTLASLQADLNVALNKQQTEEWAERALRFSQAETVIKDRMQDLKSQIAAKRSELQSDLKGVFVPNVLLNENGLDGLIDPNTSSYKSLETKLRGEYSIMEGVLGGKIGFWDFVNGGRGDTNPPRYGGGLANQYPEYDILSYIRSLNGGTSLAGNMKQAQDSFDGMWVWNAGVWGEYSAGLRLQNGTYADYNNAMWNKFNQDQGAQALTIALMGWGSLAVGIAAIGKASAWATAQNNLNAAINTATVKTNELKTLQEKLNYYTDISTGDQLKSVLLGNGSIDSLNTGLNASDLDYLVGTGGKLTADSLKWSTGSGQDLNLDRIAGKNGNTVVQESYVHDAYGLLVRQGQTVPGGASASSTTYNSNGILVSFMTSADQFSSALAVLAKSQYQIEKREYFAAQEAYVGPGGQKADQKMILDDREGFYSGLIQTLSQNTGKNIEYEMYQTVVTDYMGEGQIVDQLYEINGEQQKQTQLKVWEQKEKEFYDKKQEWVQNIEFLQNTGNARFNDMLSLMNKNWDAWRTDFNAKQKEGEQAHIDAIAKALKSKADWEKDAIASLKTQGDGYEIRSAYDQIQNILNSMSASLPTDVGIAVNANTILNQVLLNRPAELDASLLQQGAYANVQFFVDQLQKTKLDDSSIKNFESLRKEMDESSKKVVVLQTLDSLWSLPVSFEETINGANKALSDQLTSQLANDEFIPAGGGYIRNVTGPTGETETQVLPGYNSYKYIKPDKLPTLMDSNNRAWDLTDYNALTKDGGPTTVELQSMVKLAREKMTQDFKKTYDPENTSNREVAAIAFDPMAQAKVFQSAQSALQRLFTDPQTALEFAQADDEGKAAMKESAMNSGYLVGPTEGGAFGDHHFTQFFTILKMKEKYNEIKNKGEALQKDPLYKGFEGVGGAGAAKFYVQNKSTINAIDSVLSTIPIVNRLNPLAIMKSVVNGGILGLVTNVASVVTETVSTVLSTIGTGGTATTIVSMDYSYEQGFGAKVDVGVGIGPARISYATIGYSEFGGFEASIGATGKIGPVEVGARITYSEKNGFGASASAGVGPFTAGLNYSQQGGLSAAVGYKNSDGAVIGVGWSEKGGVSASIGMAGKNGYEGGLTFTKDEGFGAYAAKNEYNKSNQLTGSKAVTFNERDGLGAKITMKDPSNANSALGIDPHTSLAISQRGGVSLDYESANGFGASVNVGWDGKYSGSVTQKYDSGNKSNGKAVGASATVSFDSEGNFSGSNNWNGTKVGENWQNGIALGQGSLMGAMESVSENVAKNYAKLKEAHRQYAASEGINLTPEQWDKLSDSAREEIVQRLKTGNAQHTSRDTVGERVLGSVSDFVDQLTGTYSDDAGWIDEKGEYETRTCFVAGTLVRTKDGYKKIEEIEVGDYVLSYNESTESTEYNRVARTFVREATRIYKVEYENGRIVETTETHPFYIAGKDWVSAKDLKIGDRSVLSNEGVLSITSVSIDDRLETVYNFEVENAHTYFVTEESILVHNKCVIKESDPVRRQKLFDMMKSLTDDELQMDADGNVTVAKEGKGKKKTGTQLLRDVIGDDNTTEIFGGKKPPEGLDIWSGSQSMPEYGYEKRSLLSTIFGPTEDEYRIAKEIENSNGIGYNTKIWIDMDNPKILPQQNKKTGKIVNDQKMPLEFTLGHELIHSLHTMEGNRRPSWEKVLTNDYDFVKKRHDLQEIKAAEAITTGLRGGKCLPGMNQGTCGNIDGKNYNIINNYSGPSQNALMRESDYNYIRYGY</sequence>
<dbReference type="SUPFAM" id="SSF51294">
    <property type="entry name" value="Hedgehog/intein (Hint) domain"/>
    <property type="match status" value="1"/>
</dbReference>